<evidence type="ECO:0000313" key="2">
    <source>
        <dbReference type="EMBL" id="MDT0556346.1"/>
    </source>
</evidence>
<keyword evidence="1" id="KW-0472">Membrane</keyword>
<feature type="transmembrane region" description="Helical" evidence="1">
    <location>
        <begin position="159"/>
        <end position="180"/>
    </location>
</feature>
<evidence type="ECO:0000313" key="3">
    <source>
        <dbReference type="Proteomes" id="UP001254488"/>
    </source>
</evidence>
<reference evidence="2 3" key="1">
    <citation type="submission" date="2023-09" db="EMBL/GenBank/DDBJ databases">
        <authorList>
            <person name="Rey-Velasco X."/>
        </authorList>
    </citation>
    <scope>NUCLEOTIDE SEQUENCE [LARGE SCALE GENOMIC DNA]</scope>
    <source>
        <strain evidence="2 3">W242</strain>
    </source>
</reference>
<comment type="caution">
    <text evidence="2">The sequence shown here is derived from an EMBL/GenBank/DDBJ whole genome shotgun (WGS) entry which is preliminary data.</text>
</comment>
<gene>
    <name evidence="2" type="ORF">RM538_10045</name>
</gene>
<dbReference type="Pfam" id="PF12412">
    <property type="entry name" value="DUF3667"/>
    <property type="match status" value="1"/>
</dbReference>
<organism evidence="2 3">
    <name type="scientific">Patiriisocius hiemis</name>
    <dbReference type="NCBI Taxonomy" id="3075604"/>
    <lineage>
        <taxon>Bacteria</taxon>
        <taxon>Pseudomonadati</taxon>
        <taxon>Bacteroidota</taxon>
        <taxon>Flavobacteriia</taxon>
        <taxon>Flavobacteriales</taxon>
        <taxon>Flavobacteriaceae</taxon>
        <taxon>Patiriisocius</taxon>
    </lineage>
</organism>
<keyword evidence="3" id="KW-1185">Reference proteome</keyword>
<sequence length="218" mass="25536">MDRVTFKETLSDFFDAVFSVNAPLLKTLRLLFLNPGKLFREYLSGKRKTYYKPVAFFIIITVVHILIRNLIEFDALENVKVQKREGYDTTLTVAAGKFMFQNVNNFLFVFVGTMALMLKMFFYKRYFLAEYVAVSFYMVAAYTIIGTFNAFFMKFVDNSIQYLAIIAMLIYYCLALVSYFKKPAFWIIVKGFFSYVFATILYMIIAYGISFLIVWSRS</sequence>
<dbReference type="RefSeq" id="WP_311333298.1">
    <property type="nucleotide sequence ID" value="NZ_JAVRHZ010000006.1"/>
</dbReference>
<keyword evidence="1" id="KW-1133">Transmembrane helix</keyword>
<keyword evidence="1" id="KW-0812">Transmembrane</keyword>
<evidence type="ECO:0000256" key="1">
    <source>
        <dbReference type="SAM" id="Phobius"/>
    </source>
</evidence>
<dbReference type="EMBL" id="JAVRHZ010000006">
    <property type="protein sequence ID" value="MDT0556346.1"/>
    <property type="molecule type" value="Genomic_DNA"/>
</dbReference>
<dbReference type="InterPro" id="IPR022134">
    <property type="entry name" value="DUF3667"/>
</dbReference>
<dbReference type="Proteomes" id="UP001254488">
    <property type="component" value="Unassembled WGS sequence"/>
</dbReference>
<accession>A0ABU2YEQ1</accession>
<proteinExistence type="predicted"/>
<protein>
    <submittedName>
        <fullName evidence="2">DUF3667 domain-containing protein</fullName>
    </submittedName>
</protein>
<feature type="transmembrane region" description="Helical" evidence="1">
    <location>
        <begin position="53"/>
        <end position="71"/>
    </location>
</feature>
<feature type="transmembrane region" description="Helical" evidence="1">
    <location>
        <begin position="134"/>
        <end position="153"/>
    </location>
</feature>
<feature type="transmembrane region" description="Helical" evidence="1">
    <location>
        <begin position="192"/>
        <end position="215"/>
    </location>
</feature>
<name>A0ABU2YEQ1_9FLAO</name>